<dbReference type="RefSeq" id="WP_172245328.1">
    <property type="nucleotide sequence ID" value="NZ_BMDD01000004.1"/>
</dbReference>
<dbReference type="EMBL" id="BMDD01000004">
    <property type="protein sequence ID" value="GGH81776.1"/>
    <property type="molecule type" value="Genomic_DNA"/>
</dbReference>
<proteinExistence type="predicted"/>
<name>A0ABQ1ZXE4_9BACL</name>
<dbReference type="SUPFAM" id="SSF52980">
    <property type="entry name" value="Restriction endonuclease-like"/>
    <property type="match status" value="1"/>
</dbReference>
<evidence type="ECO:0000313" key="2">
    <source>
        <dbReference type="EMBL" id="GGH81776.1"/>
    </source>
</evidence>
<protein>
    <recommendedName>
        <fullName evidence="1">Restriction endonuclease type IV Mrr domain-containing protein</fullName>
    </recommendedName>
</protein>
<evidence type="ECO:0000313" key="3">
    <source>
        <dbReference type="Proteomes" id="UP000605427"/>
    </source>
</evidence>
<gene>
    <name evidence="2" type="ORF">GCM10007362_32090</name>
</gene>
<dbReference type="Proteomes" id="UP000605427">
    <property type="component" value="Unassembled WGS sequence"/>
</dbReference>
<keyword evidence="3" id="KW-1185">Reference proteome</keyword>
<comment type="caution">
    <text evidence="2">The sequence shown here is derived from an EMBL/GenBank/DDBJ whole genome shotgun (WGS) entry which is preliminary data.</text>
</comment>
<sequence>MKNTGLPYETLTMQIFNAFLNQNEVENIKLKHNITLQGKTTTHQIDIYWEFELANDIKYSTIIQAKDQKSKINKGQMLAFSAVLNDLPNQPRGVFVTRTGYQKGAKEVADSNGIQLYTLAEPEESFWDGSIKTVSFHMTAYVPGMKDFKPIADKEWIEQECEKKGIPSDQYISYSGNTENIFLADKHFKRLCSLADLINNYHSLFQEEFVEKEVREMFKEETFLEANFDNFKYVKLKGLVITLTRKAYKNDFSVDLTDLVGYILKNLSRDKEHIFDKGYNLKKKENE</sequence>
<organism evidence="2 3">
    <name type="scientific">Saccharibacillus endophyticus</name>
    <dbReference type="NCBI Taxonomy" id="2060666"/>
    <lineage>
        <taxon>Bacteria</taxon>
        <taxon>Bacillati</taxon>
        <taxon>Bacillota</taxon>
        <taxon>Bacilli</taxon>
        <taxon>Bacillales</taxon>
        <taxon>Paenibacillaceae</taxon>
        <taxon>Saccharibacillus</taxon>
    </lineage>
</organism>
<feature type="domain" description="Restriction endonuclease type IV Mrr" evidence="1">
    <location>
        <begin position="34"/>
        <end position="118"/>
    </location>
</feature>
<reference evidence="3" key="1">
    <citation type="journal article" date="2019" name="Int. J. Syst. Evol. Microbiol.">
        <title>The Global Catalogue of Microorganisms (GCM) 10K type strain sequencing project: providing services to taxonomists for standard genome sequencing and annotation.</title>
        <authorList>
            <consortium name="The Broad Institute Genomics Platform"/>
            <consortium name="The Broad Institute Genome Sequencing Center for Infectious Disease"/>
            <person name="Wu L."/>
            <person name="Ma J."/>
        </authorList>
    </citation>
    <scope>NUCLEOTIDE SEQUENCE [LARGE SCALE GENOMIC DNA]</scope>
    <source>
        <strain evidence="3">CCM 8702</strain>
    </source>
</reference>
<dbReference type="InterPro" id="IPR007560">
    <property type="entry name" value="Restrct_endonuc_IV_Mrr"/>
</dbReference>
<dbReference type="InterPro" id="IPR011856">
    <property type="entry name" value="tRNA_endonuc-like_dom_sf"/>
</dbReference>
<evidence type="ECO:0000259" key="1">
    <source>
        <dbReference type="Pfam" id="PF04471"/>
    </source>
</evidence>
<dbReference type="InterPro" id="IPR011335">
    <property type="entry name" value="Restrct_endonuc-II-like"/>
</dbReference>
<accession>A0ABQ1ZXE4</accession>
<dbReference type="Gene3D" id="3.40.1350.10">
    <property type="match status" value="1"/>
</dbReference>
<dbReference type="Pfam" id="PF04471">
    <property type="entry name" value="Mrr_cat"/>
    <property type="match status" value="1"/>
</dbReference>